<keyword evidence="9" id="KW-1185">Reference proteome</keyword>
<name>A0A9X4MKQ8_9BACT</name>
<comment type="caution">
    <text evidence="8">The sequence shown here is derived from an EMBL/GenBank/DDBJ whole genome shotgun (WGS) entry which is preliminary data.</text>
</comment>
<protein>
    <submittedName>
        <fullName evidence="8">Methyl-accepting chemotaxis protein</fullName>
    </submittedName>
</protein>
<feature type="transmembrane region" description="Helical" evidence="6">
    <location>
        <begin position="225"/>
        <end position="248"/>
    </location>
</feature>
<organism evidence="8 9">
    <name type="scientific">Thiovibrio frasassiensis</name>
    <dbReference type="NCBI Taxonomy" id="2984131"/>
    <lineage>
        <taxon>Bacteria</taxon>
        <taxon>Pseudomonadati</taxon>
        <taxon>Thermodesulfobacteriota</taxon>
        <taxon>Desulfobulbia</taxon>
        <taxon>Desulfobulbales</taxon>
        <taxon>Thiovibrionaceae</taxon>
        <taxon>Thiovibrio</taxon>
    </lineage>
</organism>
<feature type="compositionally biased region" description="Acidic residues" evidence="5">
    <location>
        <begin position="568"/>
        <end position="577"/>
    </location>
</feature>
<evidence type="ECO:0000256" key="4">
    <source>
        <dbReference type="SAM" id="Coils"/>
    </source>
</evidence>
<reference evidence="8" key="2">
    <citation type="submission" date="2022-10" db="EMBL/GenBank/DDBJ databases">
        <authorList>
            <person name="Aronson H.S."/>
        </authorList>
    </citation>
    <scope>NUCLEOTIDE SEQUENCE</scope>
    <source>
        <strain evidence="8">RS19-109</strain>
    </source>
</reference>
<evidence type="ECO:0000313" key="9">
    <source>
        <dbReference type="Proteomes" id="UP001154240"/>
    </source>
</evidence>
<dbReference type="GO" id="GO:0007165">
    <property type="term" value="P:signal transduction"/>
    <property type="evidence" value="ECO:0007669"/>
    <property type="project" value="UniProtKB-KW"/>
</dbReference>
<comment type="similarity">
    <text evidence="2">Belongs to the methyl-accepting chemotaxis (MCP) protein family.</text>
</comment>
<dbReference type="InterPro" id="IPR004090">
    <property type="entry name" value="Chemotax_Me-accpt_rcpt"/>
</dbReference>
<keyword evidence="6" id="KW-0472">Membrane</keyword>
<feature type="transmembrane region" description="Helical" evidence="6">
    <location>
        <begin position="12"/>
        <end position="31"/>
    </location>
</feature>
<dbReference type="GO" id="GO:0004888">
    <property type="term" value="F:transmembrane signaling receptor activity"/>
    <property type="evidence" value="ECO:0007669"/>
    <property type="project" value="InterPro"/>
</dbReference>
<gene>
    <name evidence="8" type="ORF">OLX77_00405</name>
</gene>
<evidence type="ECO:0000256" key="5">
    <source>
        <dbReference type="SAM" id="MobiDB-lite"/>
    </source>
</evidence>
<feature type="domain" description="Methyl-accepting transducer" evidence="7">
    <location>
        <begin position="266"/>
        <end position="495"/>
    </location>
</feature>
<feature type="region of interest" description="Disordered" evidence="5">
    <location>
        <begin position="514"/>
        <end position="577"/>
    </location>
</feature>
<proteinExistence type="inferred from homology"/>
<accession>A0A9X4MKQ8</accession>
<keyword evidence="6" id="KW-1133">Transmembrane helix</keyword>
<evidence type="ECO:0000256" key="2">
    <source>
        <dbReference type="ARBA" id="ARBA00029447"/>
    </source>
</evidence>
<dbReference type="EMBL" id="JAPHEH010000001">
    <property type="protein sequence ID" value="MDG4474617.1"/>
    <property type="molecule type" value="Genomic_DNA"/>
</dbReference>
<dbReference type="SUPFAM" id="SSF58104">
    <property type="entry name" value="Methyl-accepting chemotaxis protein (MCP) signaling domain"/>
    <property type="match status" value="1"/>
</dbReference>
<evidence type="ECO:0000259" key="7">
    <source>
        <dbReference type="PROSITE" id="PS50111"/>
    </source>
</evidence>
<evidence type="ECO:0000256" key="3">
    <source>
        <dbReference type="PROSITE-ProRule" id="PRU00284"/>
    </source>
</evidence>
<feature type="compositionally biased region" description="Polar residues" evidence="5">
    <location>
        <begin position="515"/>
        <end position="525"/>
    </location>
</feature>
<evidence type="ECO:0000313" key="8">
    <source>
        <dbReference type="EMBL" id="MDG4474617.1"/>
    </source>
</evidence>
<dbReference type="SMART" id="SM00283">
    <property type="entry name" value="MA"/>
    <property type="match status" value="1"/>
</dbReference>
<dbReference type="Pfam" id="PF11845">
    <property type="entry name" value="Tll0287-like"/>
    <property type="match status" value="1"/>
</dbReference>
<reference evidence="8" key="1">
    <citation type="journal article" date="2022" name="bioRxiv">
        <title>Thiovibrio frasassiensisgen. nov., sp. nov., an autotrophic, elemental sulfur disproportionating bacterium isolated from sulfidic karst sediment, and proposal of Thiovibrionaceae fam. nov.</title>
        <authorList>
            <person name="Aronson H."/>
            <person name="Thomas C."/>
            <person name="Bhattacharyya M."/>
            <person name="Eckstein S."/>
            <person name="Jensen S."/>
            <person name="Barco R."/>
            <person name="Macalady J."/>
            <person name="Amend J."/>
        </authorList>
    </citation>
    <scope>NUCLEOTIDE SEQUENCE</scope>
    <source>
        <strain evidence="8">RS19-109</strain>
    </source>
</reference>
<dbReference type="RefSeq" id="WP_307631598.1">
    <property type="nucleotide sequence ID" value="NZ_JAPHEH010000001.1"/>
</dbReference>
<dbReference type="GO" id="GO:0005886">
    <property type="term" value="C:plasma membrane"/>
    <property type="evidence" value="ECO:0007669"/>
    <property type="project" value="TreeGrafter"/>
</dbReference>
<dbReference type="PRINTS" id="PR00260">
    <property type="entry name" value="CHEMTRNSDUCR"/>
</dbReference>
<keyword evidence="1" id="KW-0145">Chemotaxis</keyword>
<keyword evidence="6" id="KW-0812">Transmembrane</keyword>
<dbReference type="Pfam" id="PF00015">
    <property type="entry name" value="MCPsignal"/>
    <property type="match status" value="1"/>
</dbReference>
<feature type="coiled-coil region" evidence="4">
    <location>
        <begin position="285"/>
        <end position="343"/>
    </location>
</feature>
<dbReference type="AlphaFoldDB" id="A0A9X4MKQ8"/>
<dbReference type="GO" id="GO:0006935">
    <property type="term" value="P:chemotaxis"/>
    <property type="evidence" value="ECO:0007669"/>
    <property type="project" value="UniProtKB-KW"/>
</dbReference>
<dbReference type="PANTHER" id="PTHR43531">
    <property type="entry name" value="PROTEIN ICFG"/>
    <property type="match status" value="1"/>
</dbReference>
<dbReference type="InterPro" id="IPR004089">
    <property type="entry name" value="MCPsignal_dom"/>
</dbReference>
<dbReference type="InterPro" id="IPR021796">
    <property type="entry name" value="Tll0287-like_dom"/>
</dbReference>
<sequence>MDLKQWSLRGKIVLVGVLLPTLLIVGLFRLYSGESKEKTLSAFADKARAICLTAESTRDEMEKKWQMGLFTAERLRELAAAGEKEKVLAMVPVVSAWNAAMNKAKEGGYTFKVPKHSPRNPKNEPDELEAKALRLMDEQHLNEYYEIDPTINAVRYFRAVRLTETCLLCHGDPKNSQELWGTSNGTDPTGGPMENWKTGEIHGAFEVIQSLTEADKQLSASISKATYLVAAGLAVMAVLFATLVIRIVSNSVIKPVTRIINDLTRGSDNLLEAANQVSSASHELADGATRQAASLEETSASLEEMSSMTKQNAENVNQTSLMAENARSSAEVAQNSMERMSEAIASIKKSADQTAVIMKTIDEIAFQTNLLALNAAVEAARAGEAGAGFAVVAEEVRSLALRSAEAAKNTAQLIEESQKNADNGVKSAAEVQEILIKIVDGVKKVSQLAREISVASEEQAQGVNQINLAVSDVDKVTQGNAAISEEAASASEELSGQAKELSELVHSLAEVVGAKQTSAPPTHTGSGRKAAPQGQKRGARPVPARPVKKLAAPTPPKPKGAKPQDVIPFDDDEFENF</sequence>
<dbReference type="Gene3D" id="1.10.287.950">
    <property type="entry name" value="Methyl-accepting chemotaxis protein"/>
    <property type="match status" value="1"/>
</dbReference>
<keyword evidence="4" id="KW-0175">Coiled coil</keyword>
<evidence type="ECO:0000256" key="1">
    <source>
        <dbReference type="ARBA" id="ARBA00022500"/>
    </source>
</evidence>
<keyword evidence="3" id="KW-0807">Transducer</keyword>
<dbReference type="PANTHER" id="PTHR43531:SF11">
    <property type="entry name" value="METHYL-ACCEPTING CHEMOTAXIS PROTEIN 3"/>
    <property type="match status" value="1"/>
</dbReference>
<evidence type="ECO:0000256" key="6">
    <source>
        <dbReference type="SAM" id="Phobius"/>
    </source>
</evidence>
<dbReference type="Proteomes" id="UP001154240">
    <property type="component" value="Unassembled WGS sequence"/>
</dbReference>
<dbReference type="PROSITE" id="PS50111">
    <property type="entry name" value="CHEMOTAXIS_TRANSDUC_2"/>
    <property type="match status" value="1"/>
</dbReference>
<dbReference type="InterPro" id="IPR051310">
    <property type="entry name" value="MCP_chemotaxis"/>
</dbReference>